<feature type="domain" description="A9CJY8-like N-terminal" evidence="2">
    <location>
        <begin position="12"/>
        <end position="54"/>
    </location>
</feature>
<gene>
    <name evidence="3" type="ORF">KCG48_01365</name>
</gene>
<evidence type="ECO:0000313" key="4">
    <source>
        <dbReference type="Proteomes" id="UP000675379"/>
    </source>
</evidence>
<protein>
    <submittedName>
        <fullName evidence="3">ACT domain-containing protein</fullName>
    </submittedName>
</protein>
<dbReference type="AlphaFoldDB" id="A0A941CLY0"/>
<feature type="domain" description="CASTOR ACT" evidence="1">
    <location>
        <begin position="59"/>
        <end position="120"/>
    </location>
</feature>
<name>A0A941CLY0_9CLOT</name>
<organism evidence="3 4">
    <name type="scientific">Proteiniclasticum sediminis</name>
    <dbReference type="NCBI Taxonomy" id="2804028"/>
    <lineage>
        <taxon>Bacteria</taxon>
        <taxon>Bacillati</taxon>
        <taxon>Bacillota</taxon>
        <taxon>Clostridia</taxon>
        <taxon>Eubacteriales</taxon>
        <taxon>Clostridiaceae</taxon>
        <taxon>Proteiniclasticum</taxon>
    </lineage>
</organism>
<dbReference type="InterPro" id="IPR049447">
    <property type="entry name" value="A9CJY8-like_N"/>
</dbReference>
<sequence>MIPLTLKLHSPRYAVVQLDPKAAIPPWAFQGEFFSLTVTPEEMSLIAEETLLPADLPAERNWRILQVVGPLDFALIGILSSLSTTLANRKISIFAVSTYDTDYLLVKEDKLPLALEALTEEGHEILQP</sequence>
<comment type="caution">
    <text evidence="3">The sequence shown here is derived from an EMBL/GenBank/DDBJ whole genome shotgun (WGS) entry which is preliminary data.</text>
</comment>
<dbReference type="Gene3D" id="3.30.2130.10">
    <property type="entry name" value="VC0802-like"/>
    <property type="match status" value="1"/>
</dbReference>
<dbReference type="Pfam" id="PF13840">
    <property type="entry name" value="ACT_7"/>
    <property type="match status" value="1"/>
</dbReference>
<keyword evidence="4" id="KW-1185">Reference proteome</keyword>
<evidence type="ECO:0000259" key="2">
    <source>
        <dbReference type="Pfam" id="PF21631"/>
    </source>
</evidence>
<dbReference type="Proteomes" id="UP000675379">
    <property type="component" value="Unassembled WGS sequence"/>
</dbReference>
<dbReference type="Pfam" id="PF21631">
    <property type="entry name" value="A9CJY8-like_N"/>
    <property type="match status" value="1"/>
</dbReference>
<dbReference type="EMBL" id="JAGSCS010000001">
    <property type="protein sequence ID" value="MBR0574980.1"/>
    <property type="molecule type" value="Genomic_DNA"/>
</dbReference>
<evidence type="ECO:0000313" key="3">
    <source>
        <dbReference type="EMBL" id="MBR0574980.1"/>
    </source>
</evidence>
<dbReference type="SUPFAM" id="SSF55021">
    <property type="entry name" value="ACT-like"/>
    <property type="match status" value="2"/>
</dbReference>
<reference evidence="3" key="1">
    <citation type="submission" date="2021-04" db="EMBL/GenBank/DDBJ databases">
        <title>Proteiniclasticum sedimins sp. nov., an obligate anaerobic bacterium isolated from anaerobic sludge.</title>
        <authorList>
            <person name="Liu J."/>
        </authorList>
    </citation>
    <scope>NUCLEOTIDE SEQUENCE</scope>
    <source>
        <strain evidence="3">BAD-10</strain>
    </source>
</reference>
<evidence type="ECO:0000259" key="1">
    <source>
        <dbReference type="Pfam" id="PF13840"/>
    </source>
</evidence>
<dbReference type="PANTHER" id="PTHR31131:SF6">
    <property type="entry name" value="CASTOR ACT DOMAIN-CONTAINING PROTEIN"/>
    <property type="match status" value="1"/>
</dbReference>
<dbReference type="RefSeq" id="WP_211799489.1">
    <property type="nucleotide sequence ID" value="NZ_JAGSCS010000001.1"/>
</dbReference>
<dbReference type="InterPro" id="IPR051719">
    <property type="entry name" value="CASTOR_mTORC1"/>
</dbReference>
<dbReference type="PIRSF" id="PIRSF008459">
    <property type="entry name" value="UCP008459"/>
    <property type="match status" value="1"/>
</dbReference>
<proteinExistence type="predicted"/>
<dbReference type="InterPro" id="IPR016540">
    <property type="entry name" value="UCP008459"/>
</dbReference>
<accession>A0A941CLY0</accession>
<dbReference type="InterPro" id="IPR045865">
    <property type="entry name" value="ACT-like_dom_sf"/>
</dbReference>
<dbReference type="InterPro" id="IPR027795">
    <property type="entry name" value="CASTOR_ACT_dom"/>
</dbReference>
<dbReference type="PANTHER" id="PTHR31131">
    <property type="entry name" value="CHROMOSOME 1, WHOLE GENOME SHOTGUN SEQUENCE"/>
    <property type="match status" value="1"/>
</dbReference>